<evidence type="ECO:0000256" key="3">
    <source>
        <dbReference type="SAM" id="MobiDB-lite"/>
    </source>
</evidence>
<evidence type="ECO:0000256" key="1">
    <source>
        <dbReference type="ARBA" id="ARBA00023125"/>
    </source>
</evidence>
<organism evidence="5 6">
    <name type="scientific">Deinococcus aetherius</name>
    <dbReference type="NCBI Taxonomy" id="200252"/>
    <lineage>
        <taxon>Bacteria</taxon>
        <taxon>Thermotogati</taxon>
        <taxon>Deinococcota</taxon>
        <taxon>Deinococci</taxon>
        <taxon>Deinococcales</taxon>
        <taxon>Deinococcaceae</taxon>
        <taxon>Deinococcus</taxon>
    </lineage>
</organism>
<dbReference type="SUPFAM" id="SSF46689">
    <property type="entry name" value="Homeodomain-like"/>
    <property type="match status" value="1"/>
</dbReference>
<dbReference type="PROSITE" id="PS50977">
    <property type="entry name" value="HTH_TETR_2"/>
    <property type="match status" value="1"/>
</dbReference>
<feature type="region of interest" description="Disordered" evidence="3">
    <location>
        <begin position="1"/>
        <end position="20"/>
    </location>
</feature>
<reference evidence="5" key="1">
    <citation type="submission" date="2022-07" db="EMBL/GenBank/DDBJ databases">
        <title>Complete Genome Sequence of the Radioresistant Bacterium Deinococcus aetherius ST0316, Isolated from the Air Dust collected in Lower Stratosphere above Japan.</title>
        <authorList>
            <person name="Satoh K."/>
            <person name="Hagiwara K."/>
            <person name="Katsumata K."/>
            <person name="Kubo A."/>
            <person name="Yokobori S."/>
            <person name="Yamagishi A."/>
            <person name="Oono Y."/>
            <person name="Narumi I."/>
        </authorList>
    </citation>
    <scope>NUCLEOTIDE SEQUENCE</scope>
    <source>
        <strain evidence="5">ST0316</strain>
    </source>
</reference>
<dbReference type="PRINTS" id="PR00455">
    <property type="entry name" value="HTHTETR"/>
</dbReference>
<dbReference type="InterPro" id="IPR041483">
    <property type="entry name" value="TetR_C_34"/>
</dbReference>
<accession>A0ABN6RFN3</accession>
<dbReference type="InterPro" id="IPR050109">
    <property type="entry name" value="HTH-type_TetR-like_transc_reg"/>
</dbReference>
<evidence type="ECO:0000313" key="6">
    <source>
        <dbReference type="Proteomes" id="UP001064971"/>
    </source>
</evidence>
<feature type="DNA-binding region" description="H-T-H motif" evidence="2">
    <location>
        <begin position="41"/>
        <end position="60"/>
    </location>
</feature>
<sequence>MSNDTSRPARARSPEEKGQRRDDILRAAERLWAKTPHAELSMNQVAREAKLAKGTLYLYFDTKEEMFLSLLTEHLQAWLNRLTTLFDERRPTTPGEVADVLIASAQGYEELRRLLILLGTVLAHNEGLDLTMRFAREVRQMLQPVVERVPLPPEVTLRVLVHAYALSMGWQHATEETFATDFVRRQRDIAFLAPRFEPEFGLALRAVVERLAAEG</sequence>
<dbReference type="Gene3D" id="1.10.357.10">
    <property type="entry name" value="Tetracycline Repressor, domain 2"/>
    <property type="match status" value="1"/>
</dbReference>
<dbReference type="Proteomes" id="UP001064971">
    <property type="component" value="Chromosome"/>
</dbReference>
<name>A0ABN6RFN3_9DEIO</name>
<evidence type="ECO:0000256" key="2">
    <source>
        <dbReference type="PROSITE-ProRule" id="PRU00335"/>
    </source>
</evidence>
<feature type="domain" description="HTH tetR-type" evidence="4">
    <location>
        <begin position="18"/>
        <end position="78"/>
    </location>
</feature>
<dbReference type="PANTHER" id="PTHR30055">
    <property type="entry name" value="HTH-TYPE TRANSCRIPTIONAL REGULATOR RUTR"/>
    <property type="match status" value="1"/>
</dbReference>
<evidence type="ECO:0000259" key="4">
    <source>
        <dbReference type="PROSITE" id="PS50977"/>
    </source>
</evidence>
<dbReference type="RefSeq" id="WP_264774874.1">
    <property type="nucleotide sequence ID" value="NZ_AP026560.1"/>
</dbReference>
<protein>
    <submittedName>
        <fullName evidence="5">TetR family transcriptional regulator</fullName>
    </submittedName>
</protein>
<proteinExistence type="predicted"/>
<keyword evidence="1 2" id="KW-0238">DNA-binding</keyword>
<evidence type="ECO:0000313" key="5">
    <source>
        <dbReference type="EMBL" id="BDP42166.1"/>
    </source>
</evidence>
<dbReference type="EMBL" id="AP026560">
    <property type="protein sequence ID" value="BDP42166.1"/>
    <property type="molecule type" value="Genomic_DNA"/>
</dbReference>
<dbReference type="PANTHER" id="PTHR30055:SF178">
    <property type="entry name" value="POSSIBLE TRANSCRIPTIONAL REGULATORY PROTEIN"/>
    <property type="match status" value="1"/>
</dbReference>
<dbReference type="Pfam" id="PF00440">
    <property type="entry name" value="TetR_N"/>
    <property type="match status" value="1"/>
</dbReference>
<dbReference type="Pfam" id="PF17929">
    <property type="entry name" value="TetR_C_34"/>
    <property type="match status" value="1"/>
</dbReference>
<gene>
    <name evidence="5" type="ORF">DAETH_21350</name>
</gene>
<keyword evidence="6" id="KW-1185">Reference proteome</keyword>
<dbReference type="InterPro" id="IPR009057">
    <property type="entry name" value="Homeodomain-like_sf"/>
</dbReference>
<dbReference type="InterPro" id="IPR001647">
    <property type="entry name" value="HTH_TetR"/>
</dbReference>